<dbReference type="AlphaFoldDB" id="A0A7K1YF29"/>
<evidence type="ECO:0000259" key="2">
    <source>
        <dbReference type="Pfam" id="PF18998"/>
    </source>
</evidence>
<gene>
    <name evidence="3" type="ORF">GS399_18680</name>
</gene>
<sequence length="937" mass="101100">MKPLSLTVRSLRFAAGLFMLILLAGGKANAQWIRKANEIRKRAECNNVIYRNKLYVFGGFGDNPIIEKTNEVYDIARNKWTQIAPFPAGKEITHNGIALVDDNVWIIGGRAVDAHGPASSQVIIYNITTNTWSDGPELINPETGQAFPMGAGGYALLGRTIHVFGGFGPTLCDDQAILHLTLDVDKYLADPAHVTWENKLAPMPVPRNHISYVTLGGKIYAFGGQFQHDCSALDQKYCHVYDPLTNTWTRLTDLPVVRSHAEAATFAVDGKIYMVAGQGVNNVTQNTVYQFTPEANNGKGSWTNLAALKLPASYLGLSAKLAGNQFLITNGARTVYSDERTETYSATIPRSNVRTLGFSVPCLSVKADSAGTLTGKNLLYVIQDSTQFTTTSNASWLTVSKNAGGMATLNGKDVEITINADSLPQGNYSGTITATAIPSGSKASFCVNLTVVKPLSGYSLTVNKNGSGIVTKSPDSVTYDGSTVLLTADAAAGWKFDKWTGDTSATTNPLTILMDRSKTLIANFKADSTTDSLVTNLVATTGKPYRIGTLAAGITYYTDRTYKITSVPSSLTGVPFLLTANDDKSNNSSSLLSFNLTKEATVFVAYDSRATVLPNWLNSWEKLPDKISVDDPKLVSFNLYGKKFSAGNVLIGGNLQSPAAGAQCQFVVIVRANSESSADSLISNIEPFTGNKYELAQLATGTTYYTDRNYKIGLVPVSLVGASFIKTPADDKYNNSAKLLTFDLSQDADVYVAYDPRATVLPAWLSGWQKLADQIGTDDPKMLRLNLYYKPMPMGQVSLGGNLQSPASGAMCAYFVIAKPQSATVITSAKYAAGKAFFQNQQEVKPLSEKVSNVPVLYPNPVKSNLKIVFKDSYKGISRIHLVDLDGNKREVASAFFKNTGSTLSIDIGSLSLKPGIYAIHVVSTDGRTDIMRVIVQ</sequence>
<evidence type="ECO:0000259" key="1">
    <source>
        <dbReference type="Pfam" id="PF18962"/>
    </source>
</evidence>
<evidence type="ECO:0000313" key="3">
    <source>
        <dbReference type="EMBL" id="MXV53001.1"/>
    </source>
</evidence>
<keyword evidence="4" id="KW-1185">Reference proteome</keyword>
<dbReference type="InterPro" id="IPR006652">
    <property type="entry name" value="Kelch_1"/>
</dbReference>
<reference evidence="3 4" key="1">
    <citation type="submission" date="2019-11" db="EMBL/GenBank/DDBJ databases">
        <title>Pedobacter sp. HMF7647 Genome sequencing and assembly.</title>
        <authorList>
            <person name="Kang H."/>
            <person name="Kim H."/>
            <person name="Joh K."/>
        </authorList>
    </citation>
    <scope>NUCLEOTIDE SEQUENCE [LARGE SCALE GENOMIC DNA]</scope>
    <source>
        <strain evidence="3 4">HMF7647</strain>
    </source>
</reference>
<dbReference type="SMART" id="SM00612">
    <property type="entry name" value="Kelch"/>
    <property type="match status" value="4"/>
</dbReference>
<protein>
    <submittedName>
        <fullName evidence="3">T9SS type A sorting domain-containing protein</fullName>
    </submittedName>
</protein>
<dbReference type="Gene3D" id="2.120.10.80">
    <property type="entry name" value="Kelch-type beta propeller"/>
    <property type="match status" value="2"/>
</dbReference>
<dbReference type="SUPFAM" id="SSF50965">
    <property type="entry name" value="Galactose oxidase, central domain"/>
    <property type="match status" value="1"/>
</dbReference>
<proteinExistence type="predicted"/>
<dbReference type="RefSeq" id="WP_160846181.1">
    <property type="nucleotide sequence ID" value="NZ_WVHT01000012.1"/>
</dbReference>
<name>A0A7K1YF29_9SPHI</name>
<evidence type="ECO:0000313" key="4">
    <source>
        <dbReference type="Proteomes" id="UP000466586"/>
    </source>
</evidence>
<accession>A0A7K1YF29</accession>
<dbReference type="InterPro" id="IPR011043">
    <property type="entry name" value="Gal_Oxase/kelch_b-propeller"/>
</dbReference>
<feature type="domain" description="Bacterial repeat" evidence="2">
    <location>
        <begin position="458"/>
        <end position="527"/>
    </location>
</feature>
<dbReference type="InterPro" id="IPR026444">
    <property type="entry name" value="Secre_tail"/>
</dbReference>
<dbReference type="InterPro" id="IPR015915">
    <property type="entry name" value="Kelch-typ_b-propeller"/>
</dbReference>
<dbReference type="InterPro" id="IPR044060">
    <property type="entry name" value="Bacterial_rp_domain"/>
</dbReference>
<dbReference type="PANTHER" id="PTHR45632:SF14">
    <property type="entry name" value="KELCH-LIKE PROTEIN 33"/>
    <property type="match status" value="1"/>
</dbReference>
<dbReference type="EMBL" id="WVHT01000012">
    <property type="protein sequence ID" value="MXV53001.1"/>
    <property type="molecule type" value="Genomic_DNA"/>
</dbReference>
<dbReference type="NCBIfam" id="TIGR04183">
    <property type="entry name" value="Por_Secre_tail"/>
    <property type="match status" value="1"/>
</dbReference>
<dbReference type="Pfam" id="PF18962">
    <property type="entry name" value="Por_Secre_tail"/>
    <property type="match status" value="1"/>
</dbReference>
<dbReference type="Pfam" id="PF18998">
    <property type="entry name" value="Flg_new_2"/>
    <property type="match status" value="1"/>
</dbReference>
<dbReference type="Pfam" id="PF24681">
    <property type="entry name" value="Kelch_KLHDC2_KLHL20_DRC7"/>
    <property type="match status" value="1"/>
</dbReference>
<organism evidence="3 4">
    <name type="scientific">Hufsiella arboris</name>
    <dbReference type="NCBI Taxonomy" id="2695275"/>
    <lineage>
        <taxon>Bacteria</taxon>
        <taxon>Pseudomonadati</taxon>
        <taxon>Bacteroidota</taxon>
        <taxon>Sphingobacteriia</taxon>
        <taxon>Sphingobacteriales</taxon>
        <taxon>Sphingobacteriaceae</taxon>
        <taxon>Hufsiella</taxon>
    </lineage>
</organism>
<dbReference type="Pfam" id="PF01344">
    <property type="entry name" value="Kelch_1"/>
    <property type="match status" value="1"/>
</dbReference>
<dbReference type="PANTHER" id="PTHR45632">
    <property type="entry name" value="LD33804P"/>
    <property type="match status" value="1"/>
</dbReference>
<feature type="domain" description="Secretion system C-terminal sorting" evidence="1">
    <location>
        <begin position="857"/>
        <end position="935"/>
    </location>
</feature>
<dbReference type="Proteomes" id="UP000466586">
    <property type="component" value="Unassembled WGS sequence"/>
</dbReference>
<comment type="caution">
    <text evidence="3">The sequence shown here is derived from an EMBL/GenBank/DDBJ whole genome shotgun (WGS) entry which is preliminary data.</text>
</comment>